<proteinExistence type="predicted"/>
<evidence type="ECO:0000313" key="1">
    <source>
        <dbReference type="EMBL" id="MDN3686633.1"/>
    </source>
</evidence>
<keyword evidence="2" id="KW-1185">Reference proteome</keyword>
<gene>
    <name evidence="1" type="ORF">QWZ15_02220</name>
</gene>
<accession>A0ABT8C1G4</accession>
<dbReference type="RefSeq" id="WP_163384784.1">
    <property type="nucleotide sequence ID" value="NZ_JAUFQS010000003.1"/>
</dbReference>
<dbReference type="EMBL" id="JAUFQS010000003">
    <property type="protein sequence ID" value="MDN3686633.1"/>
    <property type="molecule type" value="Genomic_DNA"/>
</dbReference>
<reference evidence="2" key="1">
    <citation type="journal article" date="2019" name="Int. J. Syst. Evol. Microbiol.">
        <title>The Global Catalogue of Microorganisms (GCM) 10K type strain sequencing project: providing services to taxonomists for standard genome sequencing and annotation.</title>
        <authorList>
            <consortium name="The Broad Institute Genomics Platform"/>
            <consortium name="The Broad Institute Genome Sequencing Center for Infectious Disease"/>
            <person name="Wu L."/>
            <person name="Ma J."/>
        </authorList>
    </citation>
    <scope>NUCLEOTIDE SEQUENCE [LARGE SCALE GENOMIC DNA]</scope>
    <source>
        <strain evidence="2">CECT 7706</strain>
    </source>
</reference>
<evidence type="ECO:0000313" key="2">
    <source>
        <dbReference type="Proteomes" id="UP001236663"/>
    </source>
</evidence>
<protein>
    <recommendedName>
        <fullName evidence="3">AraC family transcriptional regulator</fullName>
    </recommendedName>
</protein>
<evidence type="ECO:0008006" key="3">
    <source>
        <dbReference type="Google" id="ProtNLM"/>
    </source>
</evidence>
<sequence>MSKGGKLVILFLVFLFLVGGGYLYLGGWKKTEFELIPCQPILLAGLEFRGTPGDERLGKVFQQVESFRFESPLHTIYFVEPSGKRDTLHVFVGIEVREGVPEEWIQKRVDCKEAVKASLKMHQWVMPSPENTKQLMSDFASSKGRSLDGIFIDKIIDRDWVEVWAPLKD</sequence>
<organism evidence="1 2">
    <name type="scientific">Cyclobacterium jeungdonense</name>
    <dbReference type="NCBI Taxonomy" id="708087"/>
    <lineage>
        <taxon>Bacteria</taxon>
        <taxon>Pseudomonadati</taxon>
        <taxon>Bacteroidota</taxon>
        <taxon>Cytophagia</taxon>
        <taxon>Cytophagales</taxon>
        <taxon>Cyclobacteriaceae</taxon>
        <taxon>Cyclobacterium</taxon>
    </lineage>
</organism>
<dbReference type="Proteomes" id="UP001236663">
    <property type="component" value="Unassembled WGS sequence"/>
</dbReference>
<name>A0ABT8C1G4_9BACT</name>
<comment type="caution">
    <text evidence="1">The sequence shown here is derived from an EMBL/GenBank/DDBJ whole genome shotgun (WGS) entry which is preliminary data.</text>
</comment>